<sequence length="118" mass="12638">MFTLKSFAAVAVVLGLAQAAPSSAAVPRDITLLLLCNDANLGDCLDFQTEIDLCKNIPDGFDNSVSSVNTFSDFKLCNFYNNPDCNEDAGSITLGGVQNTLSAEFDDNFSSVKCLRNK</sequence>
<feature type="chain" id="PRO_5040299757" evidence="1">
    <location>
        <begin position="20"/>
        <end position="118"/>
    </location>
</feature>
<keyword evidence="3" id="KW-1185">Reference proteome</keyword>
<gene>
    <name evidence="2" type="ORF">JX265_001146</name>
</gene>
<organism evidence="2 3">
    <name type="scientific">Neoarthrinium moseri</name>
    <dbReference type="NCBI Taxonomy" id="1658444"/>
    <lineage>
        <taxon>Eukaryota</taxon>
        <taxon>Fungi</taxon>
        <taxon>Dikarya</taxon>
        <taxon>Ascomycota</taxon>
        <taxon>Pezizomycotina</taxon>
        <taxon>Sordariomycetes</taxon>
        <taxon>Xylariomycetidae</taxon>
        <taxon>Amphisphaeriales</taxon>
        <taxon>Apiosporaceae</taxon>
        <taxon>Neoarthrinium</taxon>
    </lineage>
</organism>
<comment type="caution">
    <text evidence="2">The sequence shown here is derived from an EMBL/GenBank/DDBJ whole genome shotgun (WGS) entry which is preliminary data.</text>
</comment>
<dbReference type="EMBL" id="JAFIMR010000002">
    <property type="protein sequence ID" value="KAI1880906.1"/>
    <property type="molecule type" value="Genomic_DNA"/>
</dbReference>
<proteinExistence type="predicted"/>
<protein>
    <submittedName>
        <fullName evidence="2">Uncharacterized protein</fullName>
    </submittedName>
</protein>
<keyword evidence="1" id="KW-0732">Signal</keyword>
<feature type="signal peptide" evidence="1">
    <location>
        <begin position="1"/>
        <end position="19"/>
    </location>
</feature>
<name>A0A9P9WX83_9PEZI</name>
<reference evidence="2" key="1">
    <citation type="submission" date="2021-03" db="EMBL/GenBank/DDBJ databases">
        <title>Revisited historic fungal species revealed as producer of novel bioactive compounds through whole genome sequencing and comparative genomics.</title>
        <authorList>
            <person name="Vignolle G.A."/>
            <person name="Hochenegger N."/>
            <person name="Mach R.L."/>
            <person name="Mach-Aigner A.R."/>
            <person name="Javad Rahimi M."/>
            <person name="Salim K.A."/>
            <person name="Chan C.M."/>
            <person name="Lim L.B.L."/>
            <person name="Cai F."/>
            <person name="Druzhinina I.S."/>
            <person name="U'Ren J.M."/>
            <person name="Derntl C."/>
        </authorList>
    </citation>
    <scope>NUCLEOTIDE SEQUENCE</scope>
    <source>
        <strain evidence="2">TUCIM 5799</strain>
    </source>
</reference>
<evidence type="ECO:0000313" key="3">
    <source>
        <dbReference type="Proteomes" id="UP000829685"/>
    </source>
</evidence>
<dbReference type="Proteomes" id="UP000829685">
    <property type="component" value="Unassembled WGS sequence"/>
</dbReference>
<evidence type="ECO:0000256" key="1">
    <source>
        <dbReference type="SAM" id="SignalP"/>
    </source>
</evidence>
<evidence type="ECO:0000313" key="2">
    <source>
        <dbReference type="EMBL" id="KAI1880906.1"/>
    </source>
</evidence>
<dbReference type="AlphaFoldDB" id="A0A9P9WX83"/>
<accession>A0A9P9WX83</accession>
<dbReference type="Gene3D" id="2.60.20.10">
    <property type="entry name" value="Crystallins"/>
    <property type="match status" value="1"/>
</dbReference>